<evidence type="ECO:0000313" key="12">
    <source>
        <dbReference type="Proteomes" id="UP000256379"/>
    </source>
</evidence>
<dbReference type="InterPro" id="IPR002872">
    <property type="entry name" value="Proline_DH_dom"/>
</dbReference>
<keyword evidence="12" id="KW-1185">Reference proteome</keyword>
<feature type="domain" description="Proline dehydrogenase" evidence="10">
    <location>
        <begin position="131"/>
        <end position="422"/>
    </location>
</feature>
<keyword evidence="4" id="KW-0520">NAD</keyword>
<evidence type="ECO:0000256" key="1">
    <source>
        <dbReference type="ARBA" id="ARBA00004786"/>
    </source>
</evidence>
<evidence type="ECO:0000256" key="8">
    <source>
        <dbReference type="RuleBase" id="RU003345"/>
    </source>
</evidence>
<feature type="active site" evidence="6">
    <location>
        <position position="766"/>
    </location>
</feature>
<dbReference type="PANTHER" id="PTHR42862">
    <property type="entry name" value="DELTA-1-PYRROLINE-5-CARBOXYLATE DEHYDROGENASE 1, ISOFORM A-RELATED"/>
    <property type="match status" value="1"/>
</dbReference>
<dbReference type="Pfam" id="PF00171">
    <property type="entry name" value="Aldedh"/>
    <property type="match status" value="1"/>
</dbReference>
<dbReference type="EMBL" id="NXLQ01000004">
    <property type="protein sequence ID" value="RDU66524.1"/>
    <property type="molecule type" value="Genomic_DNA"/>
</dbReference>
<dbReference type="InterPro" id="IPR015590">
    <property type="entry name" value="Aldehyde_DH_dom"/>
</dbReference>
<dbReference type="InterPro" id="IPR029041">
    <property type="entry name" value="FAD-linked_oxidoreductase-like"/>
</dbReference>
<sequence>MREYSAETIQESLELAKTLQKKINSDLTCQEKRFRKKMMKMLENPSSKVMLIELLDRSFRSKDFVTVHELISHTLQKYGIADFFSPFEKILLQLFLGIGKSMPSVSVPFFIKNLKNDTKAMVLDENPIELKKHADKRQSQNIGLNVNLIGEEVLGALEANYRLQKYTDALNSNYINYISIKITTIFSQINILDFEYSKDEIVKQLDKLYAIAEKKAKAGISKFINLDMEEFKDLELTVEAFTESVAKFDIKAGIVLQAYLPDSFEYLKKLVAFSKQRVESGKPPIKIRIVKGANMEAEETIASVKGWELPTFRNKVDTDSNYNKMLNFVLQDENFKYINIGIASHNIFQIAYAMTRIKQENAQASFTFEMLEGMNLKSSFEVAKNNNLILYAPVCSDEHFNNAIAYLVRRLDENTGKDNFMRYAFDLEVDSATWKQQEQIFRQAIEGVQAVKDTSYRSQNRLQAPYTQSANLDTFLNEPDTDFILSPNREWAKNIREKFSALDSLEATPIIGEKTPKGKARDIFMKGSNKKIGTTYLAEKEHLEEALTFLQDSKKTLSLQELGNILLKTAEIIAERRGDLIGISALEVGKTFIETDAEVSEAIDFLRFYPHSVHKIVQEHNDCKLTPKGIGVVITPWNFPVAISVGGIAASLASGNRVIYKPSNISTLTGNMLTQCFYDAGLPKDYLVFLPASGRDINEVILKKVDYAILTGGEETAYQILQENPTLFLSAETGGKNATIVSKMADRDQAIKNVIHSAFSNSGQKCSATSLLILEKEVYEDTNFRKTLIDAAQSMSVGNPFILKNKLGYLSDVIDSKVKKGLELEDDEEWALAPNFAESNFGKSTSNEADSSENSYIENGNPYAMKPCIKYGVKEGSYSHTTEFFTPILSVMCARDLKHALHIANATGYGLTSGFESLDEREWDYYLQNIEAGNIYINKPTTGAIVLRQPFGGIKKSAVGFGRKAGSYNYVTQFFNIEILPQNIDSKKIGNHSFVDKISYLVKNTEDINFKKDLQSSLEVAQNYAYYYRHEFSQKRDFVHIRGEDNLFYYKAVKSVIYRVRSVDSLSEILNIIAATQIVETSLTLSIKPTAISKNLGFVLENLKNLGLRDIHIEYQSEQDFIESAGDYELIRYLGSLNLDSQDERKNTEEIYTKLIKEGRAKGKLIANHSPYANGYFELLYYFSERAVSIAFHRYGNLGRRVLEVK</sequence>
<dbReference type="InterPro" id="IPR016160">
    <property type="entry name" value="Ald_DH_CS_CYS"/>
</dbReference>
<evidence type="ECO:0000256" key="4">
    <source>
        <dbReference type="ARBA" id="ARBA00023027"/>
    </source>
</evidence>
<comment type="similarity">
    <text evidence="8">Belongs to the aldehyde dehydrogenase family.</text>
</comment>
<dbReference type="PIRSF" id="PIRSF000197">
    <property type="entry name" value="Bifunct_PutA"/>
    <property type="match status" value="1"/>
</dbReference>
<dbReference type="PROSITE" id="PS00687">
    <property type="entry name" value="ALDEHYDE_DEHYDR_GLU"/>
    <property type="match status" value="1"/>
</dbReference>
<dbReference type="SUPFAM" id="SSF51730">
    <property type="entry name" value="FAD-linked oxidoreductase"/>
    <property type="match status" value="1"/>
</dbReference>
<dbReference type="SUPFAM" id="SSF53720">
    <property type="entry name" value="ALDH-like"/>
    <property type="match status" value="1"/>
</dbReference>
<dbReference type="InterPro" id="IPR029510">
    <property type="entry name" value="Ald_DH_CS_GLU"/>
</dbReference>
<feature type="active site" evidence="6 7">
    <location>
        <position position="732"/>
    </location>
</feature>
<evidence type="ECO:0000256" key="2">
    <source>
        <dbReference type="ARBA" id="ARBA00012884"/>
    </source>
</evidence>
<dbReference type="OrthoDB" id="9762913at2"/>
<dbReference type="PROSITE" id="PS00070">
    <property type="entry name" value="ALDEHYDE_DEHYDR_CYS"/>
    <property type="match status" value="1"/>
</dbReference>
<protein>
    <recommendedName>
        <fullName evidence="2">L-glutamate gamma-semialdehyde dehydrogenase</fullName>
        <ecNumber evidence="2">1.2.1.88</ecNumber>
    </recommendedName>
</protein>
<reference evidence="11 12" key="1">
    <citation type="submission" date="2018-04" db="EMBL/GenBank/DDBJ databases">
        <title>Novel Campyloabacter and Helicobacter Species and Strains.</title>
        <authorList>
            <person name="Mannion A.J."/>
            <person name="Shen Z."/>
            <person name="Fox J.G."/>
        </authorList>
    </citation>
    <scope>NUCLEOTIDE SEQUENCE [LARGE SCALE GENOMIC DNA]</scope>
    <source>
        <strain evidence="11 12">MIT 17-337</strain>
    </source>
</reference>
<name>A0A3D8IPH4_9HELI</name>
<feature type="domain" description="Aldehyde dehydrogenase" evidence="9">
    <location>
        <begin position="526"/>
        <end position="974"/>
    </location>
</feature>
<evidence type="ECO:0000259" key="9">
    <source>
        <dbReference type="Pfam" id="PF00171"/>
    </source>
</evidence>
<accession>A0A3D8IPH4</accession>
<dbReference type="InterPro" id="IPR050485">
    <property type="entry name" value="Proline_metab_enzyme"/>
</dbReference>
<dbReference type="InterPro" id="IPR016163">
    <property type="entry name" value="Ald_DH_C"/>
</dbReference>
<evidence type="ECO:0000256" key="5">
    <source>
        <dbReference type="ARBA" id="ARBA00048142"/>
    </source>
</evidence>
<dbReference type="Gene3D" id="3.20.20.220">
    <property type="match status" value="1"/>
</dbReference>
<evidence type="ECO:0000256" key="7">
    <source>
        <dbReference type="PROSITE-ProRule" id="PRU10007"/>
    </source>
</evidence>
<dbReference type="Gene3D" id="3.40.605.10">
    <property type="entry name" value="Aldehyde Dehydrogenase, Chain A, domain 1"/>
    <property type="match status" value="1"/>
</dbReference>
<dbReference type="GO" id="GO:0004657">
    <property type="term" value="F:proline dehydrogenase activity"/>
    <property type="evidence" value="ECO:0007669"/>
    <property type="project" value="InterPro"/>
</dbReference>
<dbReference type="FunFam" id="3.40.309.10:FF:000005">
    <property type="entry name" value="1-pyrroline-5-carboxylate dehydrogenase 1"/>
    <property type="match status" value="1"/>
</dbReference>
<dbReference type="AlphaFoldDB" id="A0A3D8IPH4"/>
<dbReference type="RefSeq" id="WP_115542646.1">
    <property type="nucleotide sequence ID" value="NZ_NXLQ01000004.1"/>
</dbReference>
<keyword evidence="3 8" id="KW-0560">Oxidoreductase</keyword>
<proteinExistence type="inferred from homology"/>
<dbReference type="InterPro" id="IPR025703">
    <property type="entry name" value="Bifunct_PutA"/>
</dbReference>
<dbReference type="Gene3D" id="3.40.309.10">
    <property type="entry name" value="Aldehyde Dehydrogenase, Chain A, domain 2"/>
    <property type="match status" value="1"/>
</dbReference>
<comment type="caution">
    <text evidence="11">The sequence shown here is derived from an EMBL/GenBank/DDBJ whole genome shotgun (WGS) entry which is preliminary data.</text>
</comment>
<evidence type="ECO:0000256" key="6">
    <source>
        <dbReference type="PIRSR" id="PIRSR000197-1"/>
    </source>
</evidence>
<dbReference type="Pfam" id="PF01619">
    <property type="entry name" value="Pro_dh"/>
    <property type="match status" value="1"/>
</dbReference>
<comment type="pathway">
    <text evidence="1">Amino-acid degradation; L-proline degradation into L-glutamate; L-glutamate from L-proline: step 2/2.</text>
</comment>
<dbReference type="EC" id="1.2.1.88" evidence="2"/>
<organism evidence="11 12">
    <name type="scientific">Helicobacter didelphidarum</name>
    <dbReference type="NCBI Taxonomy" id="2040648"/>
    <lineage>
        <taxon>Bacteria</taxon>
        <taxon>Pseudomonadati</taxon>
        <taxon>Campylobacterota</taxon>
        <taxon>Epsilonproteobacteria</taxon>
        <taxon>Campylobacterales</taxon>
        <taxon>Helicobacteraceae</taxon>
        <taxon>Helicobacter</taxon>
    </lineage>
</organism>
<comment type="catalytic activity">
    <reaction evidence="5">
        <text>L-glutamate 5-semialdehyde + NAD(+) + H2O = L-glutamate + NADH + 2 H(+)</text>
        <dbReference type="Rhea" id="RHEA:30235"/>
        <dbReference type="ChEBI" id="CHEBI:15377"/>
        <dbReference type="ChEBI" id="CHEBI:15378"/>
        <dbReference type="ChEBI" id="CHEBI:29985"/>
        <dbReference type="ChEBI" id="CHEBI:57540"/>
        <dbReference type="ChEBI" id="CHEBI:57945"/>
        <dbReference type="ChEBI" id="CHEBI:58066"/>
        <dbReference type="EC" id="1.2.1.88"/>
    </reaction>
</comment>
<dbReference type="GO" id="GO:0010133">
    <property type="term" value="P:L-proline catabolic process to L-glutamate"/>
    <property type="evidence" value="ECO:0007669"/>
    <property type="project" value="UniProtKB-UniPathway"/>
</dbReference>
<dbReference type="Proteomes" id="UP000256379">
    <property type="component" value="Unassembled WGS sequence"/>
</dbReference>
<dbReference type="InterPro" id="IPR016161">
    <property type="entry name" value="Ald_DH/histidinol_DH"/>
</dbReference>
<gene>
    <name evidence="11" type="ORF">CQA53_03520</name>
</gene>
<dbReference type="InterPro" id="IPR016162">
    <property type="entry name" value="Ald_DH_N"/>
</dbReference>
<evidence type="ECO:0000256" key="3">
    <source>
        <dbReference type="ARBA" id="ARBA00023002"/>
    </source>
</evidence>
<dbReference type="GO" id="GO:0003842">
    <property type="term" value="F:L-glutamate gamma-semialdehyde dehydrogenase activity"/>
    <property type="evidence" value="ECO:0007669"/>
    <property type="project" value="UniProtKB-EC"/>
</dbReference>
<dbReference type="GO" id="GO:0003700">
    <property type="term" value="F:DNA-binding transcription factor activity"/>
    <property type="evidence" value="ECO:0007669"/>
    <property type="project" value="InterPro"/>
</dbReference>
<dbReference type="UniPathway" id="UPA00261">
    <property type="reaction ID" value="UER00373"/>
</dbReference>
<evidence type="ECO:0000313" key="11">
    <source>
        <dbReference type="EMBL" id="RDU66524.1"/>
    </source>
</evidence>
<evidence type="ECO:0000259" key="10">
    <source>
        <dbReference type="Pfam" id="PF01619"/>
    </source>
</evidence>
<dbReference type="PANTHER" id="PTHR42862:SF1">
    <property type="entry name" value="DELTA-1-PYRROLINE-5-CARBOXYLATE DEHYDROGENASE 2, ISOFORM A-RELATED"/>
    <property type="match status" value="1"/>
</dbReference>
<dbReference type="GO" id="GO:0009898">
    <property type="term" value="C:cytoplasmic side of plasma membrane"/>
    <property type="evidence" value="ECO:0007669"/>
    <property type="project" value="TreeGrafter"/>
</dbReference>